<dbReference type="EMBL" id="HACA01000680">
    <property type="protein sequence ID" value="CDW18041.1"/>
    <property type="molecule type" value="Transcribed_RNA"/>
</dbReference>
<accession>A0A0K2SXN4</accession>
<feature type="non-terminal residue" evidence="1">
    <location>
        <position position="46"/>
    </location>
</feature>
<proteinExistence type="predicted"/>
<protein>
    <submittedName>
        <fullName evidence="1">Uncharacterized protein</fullName>
    </submittedName>
</protein>
<sequence length="46" mass="5093">MTSIAISELTNIFNTEGSNKESSWIWCSDYAILFLLTVSSPPPLSQ</sequence>
<organism evidence="1">
    <name type="scientific">Lepeophtheirus salmonis</name>
    <name type="common">Salmon louse</name>
    <name type="synonym">Caligus salmonis</name>
    <dbReference type="NCBI Taxonomy" id="72036"/>
    <lineage>
        <taxon>Eukaryota</taxon>
        <taxon>Metazoa</taxon>
        <taxon>Ecdysozoa</taxon>
        <taxon>Arthropoda</taxon>
        <taxon>Crustacea</taxon>
        <taxon>Multicrustacea</taxon>
        <taxon>Hexanauplia</taxon>
        <taxon>Copepoda</taxon>
        <taxon>Siphonostomatoida</taxon>
        <taxon>Caligidae</taxon>
        <taxon>Lepeophtheirus</taxon>
    </lineage>
</organism>
<name>A0A0K2SXN4_LEPSM</name>
<reference evidence="1" key="1">
    <citation type="submission" date="2014-05" db="EMBL/GenBank/DDBJ databases">
        <authorList>
            <person name="Chronopoulou M."/>
        </authorList>
    </citation>
    <scope>NUCLEOTIDE SEQUENCE</scope>
    <source>
        <tissue evidence="1">Whole organism</tissue>
    </source>
</reference>
<evidence type="ECO:0000313" key="1">
    <source>
        <dbReference type="EMBL" id="CDW18041.1"/>
    </source>
</evidence>
<dbReference type="AlphaFoldDB" id="A0A0K2SXN4"/>